<evidence type="ECO:0000313" key="2">
    <source>
        <dbReference type="Proteomes" id="UP001519460"/>
    </source>
</evidence>
<gene>
    <name evidence="1" type="ORF">BaRGS_00018061</name>
</gene>
<accession>A0ABD0KUS8</accession>
<organism evidence="1 2">
    <name type="scientific">Batillaria attramentaria</name>
    <dbReference type="NCBI Taxonomy" id="370345"/>
    <lineage>
        <taxon>Eukaryota</taxon>
        <taxon>Metazoa</taxon>
        <taxon>Spiralia</taxon>
        <taxon>Lophotrochozoa</taxon>
        <taxon>Mollusca</taxon>
        <taxon>Gastropoda</taxon>
        <taxon>Caenogastropoda</taxon>
        <taxon>Sorbeoconcha</taxon>
        <taxon>Cerithioidea</taxon>
        <taxon>Batillariidae</taxon>
        <taxon>Batillaria</taxon>
    </lineage>
</organism>
<proteinExistence type="predicted"/>
<dbReference type="Proteomes" id="UP001519460">
    <property type="component" value="Unassembled WGS sequence"/>
</dbReference>
<protein>
    <submittedName>
        <fullName evidence="1">Uncharacterized protein</fullName>
    </submittedName>
</protein>
<reference evidence="1 2" key="1">
    <citation type="journal article" date="2023" name="Sci. Data">
        <title>Genome assembly of the Korean intertidal mud-creeper Batillaria attramentaria.</title>
        <authorList>
            <person name="Patra A.K."/>
            <person name="Ho P.T."/>
            <person name="Jun S."/>
            <person name="Lee S.J."/>
            <person name="Kim Y."/>
            <person name="Won Y.J."/>
        </authorList>
    </citation>
    <scope>NUCLEOTIDE SEQUENCE [LARGE SCALE GENOMIC DNA]</scope>
    <source>
        <strain evidence="1">Wonlab-2016</strain>
    </source>
</reference>
<dbReference type="EMBL" id="JACVVK020000124">
    <property type="protein sequence ID" value="KAK7490644.1"/>
    <property type="molecule type" value="Genomic_DNA"/>
</dbReference>
<name>A0ABD0KUS8_9CAEN</name>
<dbReference type="AlphaFoldDB" id="A0ABD0KUS8"/>
<sequence>MFRDCPQTRLNQFQFGCQDRGFLVSTVVSDQTTPAGFEVYSHHSQCIPEFQTCTLIEKKNRGSTQAVYNKGRRSPKCKLHRASKSDDFRGALAVQILHVCSELASSL</sequence>
<comment type="caution">
    <text evidence="1">The sequence shown here is derived from an EMBL/GenBank/DDBJ whole genome shotgun (WGS) entry which is preliminary data.</text>
</comment>
<keyword evidence="2" id="KW-1185">Reference proteome</keyword>
<evidence type="ECO:0000313" key="1">
    <source>
        <dbReference type="EMBL" id="KAK7490644.1"/>
    </source>
</evidence>